<comment type="similarity">
    <text evidence="2 9">Belongs to the branched chain amino acid transporter family.</text>
</comment>
<feature type="transmembrane region" description="Helical" evidence="9">
    <location>
        <begin position="279"/>
        <end position="307"/>
    </location>
</feature>
<evidence type="ECO:0000256" key="9">
    <source>
        <dbReference type="RuleBase" id="RU362122"/>
    </source>
</evidence>
<dbReference type="GO" id="GO:0015820">
    <property type="term" value="P:L-leucine transport"/>
    <property type="evidence" value="ECO:0007669"/>
    <property type="project" value="TreeGrafter"/>
</dbReference>
<keyword evidence="8 9" id="KW-0472">Membrane</keyword>
<dbReference type="RefSeq" id="WP_034639828.1">
    <property type="nucleotide sequence ID" value="NZ_CBCSJC010000009.1"/>
</dbReference>
<dbReference type="OrthoDB" id="9783920at2"/>
<name>A0A073JXK3_9BACI</name>
<feature type="transmembrane region" description="Helical" evidence="9">
    <location>
        <begin position="153"/>
        <end position="175"/>
    </location>
</feature>
<evidence type="ECO:0000256" key="4">
    <source>
        <dbReference type="ARBA" id="ARBA00022475"/>
    </source>
</evidence>
<evidence type="ECO:0000256" key="6">
    <source>
        <dbReference type="ARBA" id="ARBA00022970"/>
    </source>
</evidence>
<dbReference type="GO" id="GO:0015818">
    <property type="term" value="P:isoleucine transport"/>
    <property type="evidence" value="ECO:0007669"/>
    <property type="project" value="TreeGrafter"/>
</dbReference>
<dbReference type="InterPro" id="IPR004685">
    <property type="entry name" value="Brnchd-chn_aa_trnsp_Livcs"/>
</dbReference>
<evidence type="ECO:0000256" key="2">
    <source>
        <dbReference type="ARBA" id="ARBA00008540"/>
    </source>
</evidence>
<dbReference type="EMBL" id="JOTN01000010">
    <property type="protein sequence ID" value="KEK18995.1"/>
    <property type="molecule type" value="Genomic_DNA"/>
</dbReference>
<dbReference type="PANTHER" id="PTHR30588">
    <property type="entry name" value="BRANCHED-CHAIN AMINO ACID TRANSPORT SYSTEM 2 CARRIER PROTEIN"/>
    <property type="match status" value="1"/>
</dbReference>
<dbReference type="GO" id="GO:0005886">
    <property type="term" value="C:plasma membrane"/>
    <property type="evidence" value="ECO:0007669"/>
    <property type="project" value="UniProtKB-SubCell"/>
</dbReference>
<keyword evidence="7 9" id="KW-1133">Transmembrane helix</keyword>
<evidence type="ECO:0000256" key="5">
    <source>
        <dbReference type="ARBA" id="ARBA00022692"/>
    </source>
</evidence>
<feature type="transmembrane region" description="Helical" evidence="9">
    <location>
        <begin position="123"/>
        <end position="141"/>
    </location>
</feature>
<keyword evidence="3 9" id="KW-0813">Transport</keyword>
<keyword evidence="11" id="KW-1185">Reference proteome</keyword>
<feature type="transmembrane region" description="Helical" evidence="9">
    <location>
        <begin position="341"/>
        <end position="361"/>
    </location>
</feature>
<dbReference type="Pfam" id="PF05525">
    <property type="entry name" value="Branch_AA_trans"/>
    <property type="match status" value="1"/>
</dbReference>
<dbReference type="Proteomes" id="UP000027822">
    <property type="component" value="Unassembled WGS sequence"/>
</dbReference>
<feature type="transmembrane region" description="Helical" evidence="9">
    <location>
        <begin position="44"/>
        <end position="65"/>
    </location>
</feature>
<comment type="caution">
    <text evidence="10">The sequence shown here is derived from an EMBL/GenBank/DDBJ whole genome shotgun (WGS) entry which is preliminary data.</text>
</comment>
<comment type="subcellular location">
    <subcellularLocation>
        <location evidence="1 9">Cell membrane</location>
        <topology evidence="1 9">Multi-pass membrane protein</topology>
    </subcellularLocation>
</comment>
<keyword evidence="6 9" id="KW-0029">Amino-acid transport</keyword>
<dbReference type="GO" id="GO:0005304">
    <property type="term" value="F:L-valine transmembrane transporter activity"/>
    <property type="evidence" value="ECO:0007669"/>
    <property type="project" value="TreeGrafter"/>
</dbReference>
<dbReference type="PANTHER" id="PTHR30588:SF8">
    <property type="entry name" value="BRANCHED-CHAIN AMINO ACID PERMEASE BRAB"/>
    <property type="match status" value="1"/>
</dbReference>
<protein>
    <recommendedName>
        <fullName evidence="9">Branched-chain amino acid transport system carrier protein</fullName>
    </recommendedName>
</protein>
<gene>
    <name evidence="10" type="ORF">BAMA_02685</name>
</gene>
<comment type="caution">
    <text evidence="9">Lacks conserved residue(s) required for the propagation of feature annotation.</text>
</comment>
<dbReference type="eggNOG" id="COG1114">
    <property type="taxonomic scope" value="Bacteria"/>
</dbReference>
<accession>A0A073JXK3</accession>
<evidence type="ECO:0000256" key="8">
    <source>
        <dbReference type="ARBA" id="ARBA00023136"/>
    </source>
</evidence>
<evidence type="ECO:0000313" key="10">
    <source>
        <dbReference type="EMBL" id="KEK18995.1"/>
    </source>
</evidence>
<keyword evidence="4" id="KW-1003">Cell membrane</keyword>
<feature type="transmembrane region" description="Helical" evidence="9">
    <location>
        <begin position="406"/>
        <end position="429"/>
    </location>
</feature>
<dbReference type="NCBIfam" id="TIGR00796">
    <property type="entry name" value="livcs"/>
    <property type="match status" value="1"/>
</dbReference>
<dbReference type="GO" id="GO:0015190">
    <property type="term" value="F:L-leucine transmembrane transporter activity"/>
    <property type="evidence" value="ECO:0007669"/>
    <property type="project" value="TreeGrafter"/>
</dbReference>
<dbReference type="AlphaFoldDB" id="A0A073JXK3"/>
<evidence type="ECO:0000313" key="11">
    <source>
        <dbReference type="Proteomes" id="UP000027822"/>
    </source>
</evidence>
<feature type="transmembrane region" description="Helical" evidence="9">
    <location>
        <begin position="319"/>
        <end position="335"/>
    </location>
</feature>
<feature type="transmembrane region" description="Helical" evidence="9">
    <location>
        <begin position="195"/>
        <end position="217"/>
    </location>
</feature>
<comment type="function">
    <text evidence="9">Component of the transport system for branched-chain amino acids.</text>
</comment>
<feature type="transmembrane region" description="Helical" evidence="9">
    <location>
        <begin position="77"/>
        <end position="98"/>
    </location>
</feature>
<evidence type="ECO:0000256" key="7">
    <source>
        <dbReference type="ARBA" id="ARBA00022989"/>
    </source>
</evidence>
<feature type="transmembrane region" description="Helical" evidence="9">
    <location>
        <begin position="368"/>
        <end position="386"/>
    </location>
</feature>
<evidence type="ECO:0000256" key="3">
    <source>
        <dbReference type="ARBA" id="ARBA00022448"/>
    </source>
</evidence>
<reference evidence="10 11" key="1">
    <citation type="submission" date="2014-06" db="EMBL/GenBank/DDBJ databases">
        <title>Draft genome sequence of Bacillus manliponensis JCM 15802 (MCCC 1A00708).</title>
        <authorList>
            <person name="Lai Q."/>
            <person name="Liu Y."/>
            <person name="Shao Z."/>
        </authorList>
    </citation>
    <scope>NUCLEOTIDE SEQUENCE [LARGE SCALE GENOMIC DNA]</scope>
    <source>
        <strain evidence="10 11">JCM 15802</strain>
    </source>
</reference>
<sequence length="441" mass="46421">MKSSLKLSEMLAISLMLFALFFGAGNMIFPPALGQGAGTDVWIALTGFVLTGVGLPLLGVVVIALKGDINELAGRVHPVFSIVFTSLIYLSLGVFVSVPRTGTVAYEMGIAPFLPSAVASSQYPLVLFTVVFFAITFYLALNPSKLVGRIGKVLTPILLILLAIIVAKALMTPIGEFSAPTEAYAAPLFKGFIDGYLTLDGLAALVFGNVVIHTLRAKGITNKNSIAKVTIFAGFIASLALLLIYVALAYLGASSVSLGMAPNGGVILTNVVKHLFGSYGIVLLGVAIGAACLTTAVGIVAACGEYFSKLIPKLSYEKVVLIFCVLAFMVANLGLTQLNALALPILIAIYPIGIVLMVLSLIENYIRLPLAMYVGGIVGAFIISFFDGLNNANIQFTVLEPLLHSIPLYTVGIGWLVPSVIGIVLGYIISVFQKKEVVVGE</sequence>
<keyword evidence="5 9" id="KW-0812">Transmembrane</keyword>
<organism evidence="10 11">
    <name type="scientific">Bacillus manliponensis</name>
    <dbReference type="NCBI Taxonomy" id="574376"/>
    <lineage>
        <taxon>Bacteria</taxon>
        <taxon>Bacillati</taxon>
        <taxon>Bacillota</taxon>
        <taxon>Bacilli</taxon>
        <taxon>Bacillales</taxon>
        <taxon>Bacillaceae</taxon>
        <taxon>Bacillus</taxon>
        <taxon>Bacillus cereus group</taxon>
    </lineage>
</organism>
<feature type="transmembrane region" description="Helical" evidence="9">
    <location>
        <begin position="229"/>
        <end position="253"/>
    </location>
</feature>
<proteinExistence type="inferred from homology"/>
<evidence type="ECO:0000256" key="1">
    <source>
        <dbReference type="ARBA" id="ARBA00004651"/>
    </source>
</evidence>
<dbReference type="GO" id="GO:0015188">
    <property type="term" value="F:L-isoleucine transmembrane transporter activity"/>
    <property type="evidence" value="ECO:0007669"/>
    <property type="project" value="TreeGrafter"/>
</dbReference>